<comment type="catalytic activity">
    <reaction evidence="6">
        <text>L-threonyl-[protein] + ATP = 3-O-(5'-adenylyl)-L-threonyl-[protein] + diphosphate</text>
        <dbReference type="Rhea" id="RHEA:54292"/>
        <dbReference type="Rhea" id="RHEA-COMP:11060"/>
        <dbReference type="Rhea" id="RHEA-COMP:13847"/>
        <dbReference type="ChEBI" id="CHEBI:30013"/>
        <dbReference type="ChEBI" id="CHEBI:30616"/>
        <dbReference type="ChEBI" id="CHEBI:33019"/>
        <dbReference type="ChEBI" id="CHEBI:138113"/>
        <dbReference type="EC" id="2.7.7.108"/>
    </reaction>
</comment>
<evidence type="ECO:0000256" key="7">
    <source>
        <dbReference type="ARBA" id="ARBA00048696"/>
    </source>
</evidence>
<dbReference type="PANTHER" id="PTHR39560">
    <property type="entry name" value="PROTEIN ADENYLYLTRANSFERASE FIC-RELATED"/>
    <property type="match status" value="1"/>
</dbReference>
<organism evidence="9 10">
    <name type="scientific">Methylobacterium goesingense</name>
    <dbReference type="NCBI Taxonomy" id="243690"/>
    <lineage>
        <taxon>Bacteria</taxon>
        <taxon>Pseudomonadati</taxon>
        <taxon>Pseudomonadota</taxon>
        <taxon>Alphaproteobacteria</taxon>
        <taxon>Hyphomicrobiales</taxon>
        <taxon>Methylobacteriaceae</taxon>
        <taxon>Methylobacterium</taxon>
    </lineage>
</organism>
<dbReference type="Proteomes" id="UP001549145">
    <property type="component" value="Unassembled WGS sequence"/>
</dbReference>
<reference evidence="9 10" key="1">
    <citation type="submission" date="2024-06" db="EMBL/GenBank/DDBJ databases">
        <title>Genomic Encyclopedia of Type Strains, Phase IV (KMG-IV): sequencing the most valuable type-strain genomes for metagenomic binning, comparative biology and taxonomic classification.</title>
        <authorList>
            <person name="Goeker M."/>
        </authorList>
    </citation>
    <scope>NUCLEOTIDE SEQUENCE [LARGE SCALE GENOMIC DNA]</scope>
    <source>
        <strain evidence="9 10">DSM 21331</strain>
    </source>
</reference>
<evidence type="ECO:0000256" key="5">
    <source>
        <dbReference type="ARBA" id="ARBA00034531"/>
    </source>
</evidence>
<evidence type="ECO:0000256" key="1">
    <source>
        <dbReference type="ARBA" id="ARBA00022679"/>
    </source>
</evidence>
<feature type="domain" description="Fido" evidence="8">
    <location>
        <begin position="25"/>
        <end position="171"/>
    </location>
</feature>
<dbReference type="EMBL" id="JBEPMM010000025">
    <property type="protein sequence ID" value="MET3695260.1"/>
    <property type="molecule type" value="Genomic_DNA"/>
</dbReference>
<dbReference type="PROSITE" id="PS51459">
    <property type="entry name" value="FIDO"/>
    <property type="match status" value="1"/>
</dbReference>
<sequence>MAAAEAELVAAREVQMRVSPSRAPRSLGDLRDIHRHLFQDVYDWAGEFRTTDLRTDGKGARGASIFTPHLLLAREASRIDAVLAETYCLRGMTREGFVAAAADLLVAINRLHPFREGNGRTQRLFLERIASAAGYRLDFTVVTRERMAAVSIAGHDGEGSAVSRLLDEISDPARAAILAKAVRFLRRTGANWNDLHIATTVAGQAYEGRIVARDPGESGDFVLRSDGADVRLLIGFSGDLDDGVEPGDEAELTASRFGPG</sequence>
<comment type="caution">
    <text evidence="9">The sequence shown here is derived from an EMBL/GenBank/DDBJ whole genome shotgun (WGS) entry which is preliminary data.</text>
</comment>
<keyword evidence="1" id="KW-0808">Transferase</keyword>
<evidence type="ECO:0000313" key="10">
    <source>
        <dbReference type="Proteomes" id="UP001549145"/>
    </source>
</evidence>
<accession>A0ABV2LBN4</accession>
<dbReference type="Gene3D" id="1.10.3290.10">
    <property type="entry name" value="Fido-like domain"/>
    <property type="match status" value="1"/>
</dbReference>
<protein>
    <recommendedName>
        <fullName evidence="5">protein adenylyltransferase</fullName>
        <ecNumber evidence="5">2.7.7.108</ecNumber>
    </recommendedName>
</protein>
<comment type="catalytic activity">
    <reaction evidence="7">
        <text>L-tyrosyl-[protein] + ATP = O-(5'-adenylyl)-L-tyrosyl-[protein] + diphosphate</text>
        <dbReference type="Rhea" id="RHEA:54288"/>
        <dbReference type="Rhea" id="RHEA-COMP:10136"/>
        <dbReference type="Rhea" id="RHEA-COMP:13846"/>
        <dbReference type="ChEBI" id="CHEBI:30616"/>
        <dbReference type="ChEBI" id="CHEBI:33019"/>
        <dbReference type="ChEBI" id="CHEBI:46858"/>
        <dbReference type="ChEBI" id="CHEBI:83624"/>
        <dbReference type="EC" id="2.7.7.108"/>
    </reaction>
</comment>
<dbReference type="PANTHER" id="PTHR39560:SF1">
    <property type="entry name" value="PROTEIN ADENYLYLTRANSFERASE FIC-RELATED"/>
    <property type="match status" value="1"/>
</dbReference>
<keyword evidence="3" id="KW-0547">Nucleotide-binding</keyword>
<evidence type="ECO:0000256" key="2">
    <source>
        <dbReference type="ARBA" id="ARBA00022695"/>
    </source>
</evidence>
<dbReference type="InterPro" id="IPR003812">
    <property type="entry name" value="Fido"/>
</dbReference>
<dbReference type="EC" id="2.7.7.108" evidence="5"/>
<proteinExistence type="predicted"/>
<evidence type="ECO:0000259" key="8">
    <source>
        <dbReference type="PROSITE" id="PS51459"/>
    </source>
</evidence>
<evidence type="ECO:0000313" key="9">
    <source>
        <dbReference type="EMBL" id="MET3695260.1"/>
    </source>
</evidence>
<dbReference type="RefSeq" id="WP_238280938.1">
    <property type="nucleotide sequence ID" value="NZ_BPQL01000107.1"/>
</dbReference>
<keyword evidence="2" id="KW-0548">Nucleotidyltransferase</keyword>
<evidence type="ECO:0000256" key="6">
    <source>
        <dbReference type="ARBA" id="ARBA00047939"/>
    </source>
</evidence>
<keyword evidence="10" id="KW-1185">Reference proteome</keyword>
<dbReference type="Pfam" id="PF02661">
    <property type="entry name" value="Fic"/>
    <property type="match status" value="1"/>
</dbReference>
<evidence type="ECO:0000256" key="4">
    <source>
        <dbReference type="ARBA" id="ARBA00022840"/>
    </source>
</evidence>
<gene>
    <name evidence="9" type="ORF">ABID43_004828</name>
</gene>
<name>A0ABV2LBN4_9HYPH</name>
<dbReference type="InterPro" id="IPR036597">
    <property type="entry name" value="Fido-like_dom_sf"/>
</dbReference>
<dbReference type="SUPFAM" id="SSF140931">
    <property type="entry name" value="Fic-like"/>
    <property type="match status" value="1"/>
</dbReference>
<evidence type="ECO:0000256" key="3">
    <source>
        <dbReference type="ARBA" id="ARBA00022741"/>
    </source>
</evidence>
<keyword evidence="4" id="KW-0067">ATP-binding</keyword>